<evidence type="ECO:0000313" key="3">
    <source>
        <dbReference type="Proteomes" id="UP000054911"/>
    </source>
</evidence>
<dbReference type="Proteomes" id="UP000054911">
    <property type="component" value="Unassembled WGS sequence"/>
</dbReference>
<dbReference type="AlphaFoldDB" id="A0A158D1U6"/>
<feature type="compositionally biased region" description="Polar residues" evidence="1">
    <location>
        <begin position="29"/>
        <end position="43"/>
    </location>
</feature>
<keyword evidence="3" id="KW-1185">Reference proteome</keyword>
<evidence type="ECO:0000256" key="1">
    <source>
        <dbReference type="SAM" id="MobiDB-lite"/>
    </source>
</evidence>
<evidence type="ECO:0000313" key="2">
    <source>
        <dbReference type="EMBL" id="SAK88558.1"/>
    </source>
</evidence>
<protein>
    <submittedName>
        <fullName evidence="2">Uncharacterized protein</fullName>
    </submittedName>
</protein>
<organism evidence="2 3">
    <name type="scientific">Caballeronia pedi</name>
    <dbReference type="NCBI Taxonomy" id="1777141"/>
    <lineage>
        <taxon>Bacteria</taxon>
        <taxon>Pseudomonadati</taxon>
        <taxon>Pseudomonadota</taxon>
        <taxon>Betaproteobacteria</taxon>
        <taxon>Burkholderiales</taxon>
        <taxon>Burkholderiaceae</taxon>
        <taxon>Caballeronia</taxon>
    </lineage>
</organism>
<reference evidence="2" key="1">
    <citation type="submission" date="2016-01" db="EMBL/GenBank/DDBJ databases">
        <authorList>
            <person name="Peeters C."/>
        </authorList>
    </citation>
    <scope>NUCLEOTIDE SEQUENCE [LARGE SCALE GENOMIC DNA]</scope>
    <source>
        <strain evidence="2">LMG 29323</strain>
    </source>
</reference>
<comment type="caution">
    <text evidence="2">The sequence shown here is derived from an EMBL/GenBank/DDBJ whole genome shotgun (WGS) entry which is preliminary data.</text>
</comment>
<sequence>MSPRPMESVPSVAMKGGNWIHVIMTPLNAPTTSPTESPHNTAANAPKPC</sequence>
<dbReference type="EMBL" id="FCOE02000029">
    <property type="protein sequence ID" value="SAK88558.1"/>
    <property type="molecule type" value="Genomic_DNA"/>
</dbReference>
<name>A0A158D1U6_9BURK</name>
<gene>
    <name evidence="2" type="ORF">AWB80_06172</name>
</gene>
<accession>A0A158D1U6</accession>
<feature type="region of interest" description="Disordered" evidence="1">
    <location>
        <begin position="29"/>
        <end position="49"/>
    </location>
</feature>
<proteinExistence type="predicted"/>